<accession>A0AAV6YK81</accession>
<evidence type="ECO:0000313" key="2">
    <source>
        <dbReference type="Proteomes" id="UP000824782"/>
    </source>
</evidence>
<gene>
    <name evidence="1" type="ORF">GDO81_027987</name>
</gene>
<evidence type="ECO:0000313" key="1">
    <source>
        <dbReference type="EMBL" id="KAG8535679.1"/>
    </source>
</evidence>
<protein>
    <submittedName>
        <fullName evidence="1">Uncharacterized protein</fullName>
    </submittedName>
</protein>
<sequence length="80" mass="9138">MNITQATDSGLSRTELQHPGQIGRRISFPVQAKYFAKSVLSLLQHRRRHLHAADRAPPSCLNFRTASQVLEVRQRKMAEK</sequence>
<name>A0AAV6YK81_ENGPU</name>
<proteinExistence type="predicted"/>
<keyword evidence="2" id="KW-1185">Reference proteome</keyword>
<organism evidence="1 2">
    <name type="scientific">Engystomops pustulosus</name>
    <name type="common">Tungara frog</name>
    <name type="synonym">Physalaemus pustulosus</name>
    <dbReference type="NCBI Taxonomy" id="76066"/>
    <lineage>
        <taxon>Eukaryota</taxon>
        <taxon>Metazoa</taxon>
        <taxon>Chordata</taxon>
        <taxon>Craniata</taxon>
        <taxon>Vertebrata</taxon>
        <taxon>Euteleostomi</taxon>
        <taxon>Amphibia</taxon>
        <taxon>Batrachia</taxon>
        <taxon>Anura</taxon>
        <taxon>Neobatrachia</taxon>
        <taxon>Hyloidea</taxon>
        <taxon>Leptodactylidae</taxon>
        <taxon>Leiuperinae</taxon>
        <taxon>Engystomops</taxon>
    </lineage>
</organism>
<dbReference type="EMBL" id="WNYA01059856">
    <property type="protein sequence ID" value="KAG8535679.1"/>
    <property type="molecule type" value="Genomic_DNA"/>
</dbReference>
<dbReference type="AlphaFoldDB" id="A0AAV6YK81"/>
<reference evidence="1" key="1">
    <citation type="thesis" date="2020" institute="ProQuest LLC" country="789 East Eisenhower Parkway, Ann Arbor, MI, USA">
        <title>Comparative Genomics and Chromosome Evolution.</title>
        <authorList>
            <person name="Mudd A.B."/>
        </authorList>
    </citation>
    <scope>NUCLEOTIDE SEQUENCE</scope>
    <source>
        <strain evidence="1">237g6f4</strain>
        <tissue evidence="1">Blood</tissue>
    </source>
</reference>
<comment type="caution">
    <text evidence="1">The sequence shown here is derived from an EMBL/GenBank/DDBJ whole genome shotgun (WGS) entry which is preliminary data.</text>
</comment>
<dbReference type="Proteomes" id="UP000824782">
    <property type="component" value="Unassembled WGS sequence"/>
</dbReference>